<dbReference type="EMBL" id="CP039291">
    <property type="protein sequence ID" value="QCB93530.1"/>
    <property type="molecule type" value="Genomic_DNA"/>
</dbReference>
<keyword evidence="3" id="KW-1185">Reference proteome</keyword>
<dbReference type="GO" id="GO:0008641">
    <property type="term" value="F:ubiquitin-like modifier activating enzyme activity"/>
    <property type="evidence" value="ECO:0007669"/>
    <property type="project" value="InterPro"/>
</dbReference>
<dbReference type="NCBIfam" id="TIGR03882">
    <property type="entry name" value="cyclo_dehyd_2"/>
    <property type="match status" value="1"/>
</dbReference>
<dbReference type="OrthoDB" id="2973590at2"/>
<evidence type="ECO:0000256" key="1">
    <source>
        <dbReference type="SAM" id="MobiDB-lite"/>
    </source>
</evidence>
<dbReference type="AlphaFoldDB" id="A0A4P7SHR0"/>
<evidence type="ECO:0000313" key="3">
    <source>
        <dbReference type="Proteomes" id="UP000296469"/>
    </source>
</evidence>
<name>A0A4P7SHR0_9CELL</name>
<gene>
    <name evidence="2" type="ORF">E5225_08105</name>
</gene>
<proteinExistence type="predicted"/>
<protein>
    <submittedName>
        <fullName evidence="2">TOMM leader peptide-binding protein</fullName>
    </submittedName>
</protein>
<dbReference type="Proteomes" id="UP000296469">
    <property type="component" value="Chromosome"/>
</dbReference>
<sequence length="333" mass="34767">MDTGVEAADGLPARPRLRGDLQGSRTDGTLLLRGGATAVALQGRTVEELLPDLLPKLDGRRTLPELQAELPHVAPDVLVGALQVLAAHQLLDEERDGDAAAEDGLAPQRRYLASLEPGGAIAQDRLSGATVALIGRGMVADALGAALTLAGVGAVSRGEAPDGVPLDGTPPDLVVLASDVPDASTLDRVNRACVTRGLRWLPATLGPDHGTVGPFVVPRVTACHECFRLRLAANASLLDDAHGEYVASNRRPLASAPVHLALTVAAVAAGEVVLALTRAARPRTFGAFLSLRPLVAGTALHEVLRLPRCSVCGPQRYRPQTKIWDLTADEARP</sequence>
<dbReference type="InterPro" id="IPR022291">
    <property type="entry name" value="Bacteriocin_synth_cyclodeHase"/>
</dbReference>
<dbReference type="RefSeq" id="WP_135971801.1">
    <property type="nucleotide sequence ID" value="NZ_CP039291.1"/>
</dbReference>
<dbReference type="SUPFAM" id="SSF69572">
    <property type="entry name" value="Activating enzymes of the ubiquitin-like proteins"/>
    <property type="match status" value="1"/>
</dbReference>
<dbReference type="KEGG" id="celz:E5225_08105"/>
<accession>A0A4P7SHR0</accession>
<organism evidence="2 3">
    <name type="scientific">Cellulomonas shaoxiangyii</name>
    <dbReference type="NCBI Taxonomy" id="2566013"/>
    <lineage>
        <taxon>Bacteria</taxon>
        <taxon>Bacillati</taxon>
        <taxon>Actinomycetota</taxon>
        <taxon>Actinomycetes</taxon>
        <taxon>Micrococcales</taxon>
        <taxon>Cellulomonadaceae</taxon>
        <taxon>Cellulomonas</taxon>
    </lineage>
</organism>
<dbReference type="Gene3D" id="3.40.50.720">
    <property type="entry name" value="NAD(P)-binding Rossmann-like Domain"/>
    <property type="match status" value="1"/>
</dbReference>
<evidence type="ECO:0000313" key="2">
    <source>
        <dbReference type="EMBL" id="QCB93530.1"/>
    </source>
</evidence>
<feature type="region of interest" description="Disordered" evidence="1">
    <location>
        <begin position="1"/>
        <end position="23"/>
    </location>
</feature>
<dbReference type="InterPro" id="IPR035985">
    <property type="entry name" value="Ubiquitin-activating_enz"/>
</dbReference>
<reference evidence="2 3" key="1">
    <citation type="submission" date="2019-04" db="EMBL/GenBank/DDBJ databases">
        <title>Isolation and identification of Cellulomonas shaoxiangyii sp. Nov. isolated from feces of the Tibetan antelopes (Pantholops hodgsonii) in the Qinghai-Tibet plateau of China.</title>
        <authorList>
            <person name="Tian Z."/>
        </authorList>
    </citation>
    <scope>NUCLEOTIDE SEQUENCE [LARGE SCALE GENOMIC DNA]</scope>
    <source>
        <strain evidence="2 3">Z28</strain>
    </source>
</reference>